<feature type="region of interest" description="Disordered" evidence="1">
    <location>
        <begin position="119"/>
        <end position="158"/>
    </location>
</feature>
<evidence type="ECO:0000313" key="3">
    <source>
        <dbReference type="Proteomes" id="UP000281553"/>
    </source>
</evidence>
<sequence>MCNCIILEQIPEEIHELPSVLRSINQLSTASNLRRSASGLSSTDTCISADRYLKESAHPSGSAVTPMFNQRESKLSTISAPQGLGSPCGFECRPIQLEGHFANPRNVAYSGLPRRNVSSHPSLLRLDTSSESKSPVKFDNASETAEEEEEVGVGEVGAGTDSECERLDEKLCAYSTRDQQFFGDDFQCNGAAASGITSNLSKPYTDAELGSINEAVSDCRVLYLKIFYDDISGNLHTLMSEPLAAPFFEQPPTKLHKKSYERFTFH</sequence>
<accession>A0A3P6PD39</accession>
<dbReference type="EMBL" id="UYRU01000996">
    <property type="protein sequence ID" value="VDK30977.1"/>
    <property type="molecule type" value="Genomic_DNA"/>
</dbReference>
<reference evidence="2 3" key="1">
    <citation type="submission" date="2018-11" db="EMBL/GenBank/DDBJ databases">
        <authorList>
            <consortium name="Pathogen Informatics"/>
        </authorList>
    </citation>
    <scope>NUCLEOTIDE SEQUENCE [LARGE SCALE GENOMIC DNA]</scope>
</reference>
<protein>
    <submittedName>
        <fullName evidence="2">Uncharacterized protein</fullName>
    </submittedName>
</protein>
<organism evidence="2 3">
    <name type="scientific">Dibothriocephalus latus</name>
    <name type="common">Fish tapeworm</name>
    <name type="synonym">Diphyllobothrium latum</name>
    <dbReference type="NCBI Taxonomy" id="60516"/>
    <lineage>
        <taxon>Eukaryota</taxon>
        <taxon>Metazoa</taxon>
        <taxon>Spiralia</taxon>
        <taxon>Lophotrochozoa</taxon>
        <taxon>Platyhelminthes</taxon>
        <taxon>Cestoda</taxon>
        <taxon>Eucestoda</taxon>
        <taxon>Diphyllobothriidea</taxon>
        <taxon>Diphyllobothriidae</taxon>
        <taxon>Dibothriocephalus</taxon>
    </lineage>
</organism>
<keyword evidence="3" id="KW-1185">Reference proteome</keyword>
<dbReference type="AlphaFoldDB" id="A0A3P6PD39"/>
<dbReference type="Proteomes" id="UP000281553">
    <property type="component" value="Unassembled WGS sequence"/>
</dbReference>
<name>A0A3P6PD39_DIBLA</name>
<evidence type="ECO:0000256" key="1">
    <source>
        <dbReference type="SAM" id="MobiDB-lite"/>
    </source>
</evidence>
<gene>
    <name evidence="2" type="ORF">DILT_LOCUS270</name>
</gene>
<proteinExistence type="predicted"/>
<evidence type="ECO:0000313" key="2">
    <source>
        <dbReference type="EMBL" id="VDK30977.1"/>
    </source>
</evidence>